<sequence length="373" mass="43814">MQSYQQYQNQNLMKKFESKYSVAEPSNSEFIKLQQYYVGEIKRLQQQADQSALSMSQQKNLMKQKDLELNFYKSKVGEQRDTIKTYEVYLNELQIENSKLRVKIEMYEKQYKLLVQTLGEPLVALDDSLSQVNSLNVNNSSVINSSMNEAGQKNLSEIQEKFTEEFQTHSSCQYQNLDEDNETPLNTGNEITIQDQYEDVYKAVQKINLPQNQARMAFSVAKKEPFQDITNIMSDSKESQAQFATPLKLSQVENISPSDRRKIYKIDNNRANMRSLSQKLRDQKQMKTNFYFRLDVRQVRQKFQSQYTHHDQENQFTLLELNRDKKMSSMKNNNLVHLIRQTEGNFTERIKPSSGYSFIYDTQEDQSVAIIDQ</sequence>
<proteinExistence type="predicted"/>
<evidence type="ECO:0000313" key="2">
    <source>
        <dbReference type="Proteomes" id="UP000039865"/>
    </source>
</evidence>
<gene>
    <name evidence="1" type="primary">Contig13713.g14625</name>
    <name evidence="1" type="ORF">STYLEM_9104</name>
</gene>
<accession>A0A078AGX3</accession>
<evidence type="ECO:0000313" key="1">
    <source>
        <dbReference type="EMBL" id="CDW80108.1"/>
    </source>
</evidence>
<reference evidence="1 2" key="1">
    <citation type="submission" date="2014-06" db="EMBL/GenBank/DDBJ databases">
        <authorList>
            <person name="Swart Estienne"/>
        </authorList>
    </citation>
    <scope>NUCLEOTIDE SEQUENCE [LARGE SCALE GENOMIC DNA]</scope>
    <source>
        <strain evidence="1 2">130c</strain>
    </source>
</reference>
<name>A0A078AGX3_STYLE</name>
<keyword evidence="2" id="KW-1185">Reference proteome</keyword>
<dbReference type="Proteomes" id="UP000039865">
    <property type="component" value="Unassembled WGS sequence"/>
</dbReference>
<protein>
    <submittedName>
        <fullName evidence="1">Uncharacterized protein</fullName>
    </submittedName>
</protein>
<organism evidence="1 2">
    <name type="scientific">Stylonychia lemnae</name>
    <name type="common">Ciliate</name>
    <dbReference type="NCBI Taxonomy" id="5949"/>
    <lineage>
        <taxon>Eukaryota</taxon>
        <taxon>Sar</taxon>
        <taxon>Alveolata</taxon>
        <taxon>Ciliophora</taxon>
        <taxon>Intramacronucleata</taxon>
        <taxon>Spirotrichea</taxon>
        <taxon>Stichotrichia</taxon>
        <taxon>Sporadotrichida</taxon>
        <taxon>Oxytrichidae</taxon>
        <taxon>Stylonychinae</taxon>
        <taxon>Stylonychia</taxon>
    </lineage>
</organism>
<dbReference type="InParanoid" id="A0A078AGX3"/>
<dbReference type="AlphaFoldDB" id="A0A078AGX3"/>
<dbReference type="EMBL" id="CCKQ01008645">
    <property type="protein sequence ID" value="CDW80108.1"/>
    <property type="molecule type" value="Genomic_DNA"/>
</dbReference>